<protein>
    <submittedName>
        <fullName evidence="1">Nucleotidyl transferase AbiEii/AbiGii toxin family protein</fullName>
    </submittedName>
</protein>
<organism evidence="1 2">
    <name type="scientific">Luteolibacter flavescens</name>
    <dbReference type="NCBI Taxonomy" id="1859460"/>
    <lineage>
        <taxon>Bacteria</taxon>
        <taxon>Pseudomonadati</taxon>
        <taxon>Verrucomicrobiota</taxon>
        <taxon>Verrucomicrobiia</taxon>
        <taxon>Verrucomicrobiales</taxon>
        <taxon>Verrucomicrobiaceae</taxon>
        <taxon>Luteolibacter</taxon>
    </lineage>
</organism>
<comment type="caution">
    <text evidence="1">The sequence shown here is derived from an EMBL/GenBank/DDBJ whole genome shotgun (WGS) entry which is preliminary data.</text>
</comment>
<proteinExistence type="predicted"/>
<dbReference type="GO" id="GO:0016740">
    <property type="term" value="F:transferase activity"/>
    <property type="evidence" value="ECO:0007669"/>
    <property type="project" value="UniProtKB-KW"/>
</dbReference>
<sequence>MKSEGLVESIRQRLINLSRERGVVFDTLLVQYGLERLLFRLQASGEAAAFVLKGAMLYHVWGGDTRRPTRDLDLLGRGTPEPERVAGVFRRIVAAEVPDDGLKFSDPVAEPIREDASYGGVRVKMTARLGNIRIPIQVDVGFGDAVDPPPQEREFPVLLGTLPAPVIRVYPPETVVAEKLDALVVLDLQNSRLKDFFDLHFLLTGDQLDRSQLAASIHGTFQRRGTAFPEECPTGLSDEFGRLKQAMWKAFLNRNILTGAPADFVEVVRVIRAALPFGWQD</sequence>
<dbReference type="Proteomes" id="UP001207930">
    <property type="component" value="Unassembled WGS sequence"/>
</dbReference>
<evidence type="ECO:0000313" key="2">
    <source>
        <dbReference type="Proteomes" id="UP001207930"/>
    </source>
</evidence>
<accession>A0ABT3FTZ5</accession>
<keyword evidence="1" id="KW-0808">Transferase</keyword>
<name>A0ABT3FTZ5_9BACT</name>
<gene>
    <name evidence="1" type="ORF">OKA04_18315</name>
</gene>
<dbReference type="InterPro" id="IPR014942">
    <property type="entry name" value="AbiEii"/>
</dbReference>
<keyword evidence="2" id="KW-1185">Reference proteome</keyword>
<dbReference type="EMBL" id="JAPDDS010000011">
    <property type="protein sequence ID" value="MCW1886699.1"/>
    <property type="molecule type" value="Genomic_DNA"/>
</dbReference>
<dbReference type="RefSeq" id="WP_264502654.1">
    <property type="nucleotide sequence ID" value="NZ_JAPDDS010000011.1"/>
</dbReference>
<dbReference type="Pfam" id="PF08843">
    <property type="entry name" value="AbiEii"/>
    <property type="match status" value="1"/>
</dbReference>
<reference evidence="1 2" key="1">
    <citation type="submission" date="2022-10" db="EMBL/GenBank/DDBJ databases">
        <title>Luteolibacter flavescens strain MCCC 1K03193, whole genome shotgun sequencing project.</title>
        <authorList>
            <person name="Zhao G."/>
            <person name="Shen L."/>
        </authorList>
    </citation>
    <scope>NUCLEOTIDE SEQUENCE [LARGE SCALE GENOMIC DNA]</scope>
    <source>
        <strain evidence="1 2">MCCC 1K03193</strain>
    </source>
</reference>
<evidence type="ECO:0000313" key="1">
    <source>
        <dbReference type="EMBL" id="MCW1886699.1"/>
    </source>
</evidence>